<dbReference type="RefSeq" id="WP_425578015.1">
    <property type="nucleotide sequence ID" value="NZ_BAAATK010000033.1"/>
</dbReference>
<organism evidence="3 4">
    <name type="scientific">Streptomyces glaucus</name>
    <dbReference type="NCBI Taxonomy" id="284029"/>
    <lineage>
        <taxon>Bacteria</taxon>
        <taxon>Bacillati</taxon>
        <taxon>Actinomycetota</taxon>
        <taxon>Actinomycetes</taxon>
        <taxon>Kitasatosporales</taxon>
        <taxon>Streptomycetaceae</taxon>
        <taxon>Streptomyces</taxon>
    </lineage>
</organism>
<evidence type="ECO:0000313" key="4">
    <source>
        <dbReference type="Proteomes" id="UP001500460"/>
    </source>
</evidence>
<dbReference type="EMBL" id="BAAATK010000033">
    <property type="protein sequence ID" value="GAA2448431.1"/>
    <property type="molecule type" value="Genomic_DNA"/>
</dbReference>
<dbReference type="InterPro" id="IPR001680">
    <property type="entry name" value="WD40_rpt"/>
</dbReference>
<sequence length="66" mass="7114">MESVAFSPDGRTLASGGADGRIRPRDASLSDPVSAMRRISGAVHRTFTQRERSKYLSDQPSGTTFA</sequence>
<feature type="repeat" description="WD" evidence="1">
    <location>
        <begin position="1"/>
        <end position="23"/>
    </location>
</feature>
<reference evidence="4" key="1">
    <citation type="journal article" date="2019" name="Int. J. Syst. Evol. Microbiol.">
        <title>The Global Catalogue of Microorganisms (GCM) 10K type strain sequencing project: providing services to taxonomists for standard genome sequencing and annotation.</title>
        <authorList>
            <consortium name="The Broad Institute Genomics Platform"/>
            <consortium name="The Broad Institute Genome Sequencing Center for Infectious Disease"/>
            <person name="Wu L."/>
            <person name="Ma J."/>
        </authorList>
    </citation>
    <scope>NUCLEOTIDE SEQUENCE [LARGE SCALE GENOMIC DNA]</scope>
    <source>
        <strain evidence="4">JCM 6922</strain>
    </source>
</reference>
<feature type="compositionally biased region" description="Polar residues" evidence="2">
    <location>
        <begin position="56"/>
        <end position="66"/>
    </location>
</feature>
<dbReference type="Gene3D" id="2.130.10.10">
    <property type="entry name" value="YVTN repeat-like/Quinoprotein amine dehydrogenase"/>
    <property type="match status" value="1"/>
</dbReference>
<gene>
    <name evidence="3" type="ORF">GCM10010421_45650</name>
</gene>
<proteinExistence type="predicted"/>
<keyword evidence="1" id="KW-0853">WD repeat</keyword>
<dbReference type="PROSITE" id="PS50082">
    <property type="entry name" value="WD_REPEATS_2"/>
    <property type="match status" value="1"/>
</dbReference>
<feature type="region of interest" description="Disordered" evidence="2">
    <location>
        <begin position="1"/>
        <end position="33"/>
    </location>
</feature>
<evidence type="ECO:0000313" key="3">
    <source>
        <dbReference type="EMBL" id="GAA2448431.1"/>
    </source>
</evidence>
<name>A0ABP5XB88_9ACTN</name>
<comment type="caution">
    <text evidence="3">The sequence shown here is derived from an EMBL/GenBank/DDBJ whole genome shotgun (WGS) entry which is preliminary data.</text>
</comment>
<accession>A0ABP5XB88</accession>
<feature type="region of interest" description="Disordered" evidence="2">
    <location>
        <begin position="46"/>
        <end position="66"/>
    </location>
</feature>
<dbReference type="Proteomes" id="UP001500460">
    <property type="component" value="Unassembled WGS sequence"/>
</dbReference>
<evidence type="ECO:0000256" key="2">
    <source>
        <dbReference type="SAM" id="MobiDB-lite"/>
    </source>
</evidence>
<protein>
    <recommendedName>
        <fullName evidence="5">Anaphase-promoting complex subunit 4 WD40 domain-containing protein</fullName>
    </recommendedName>
</protein>
<evidence type="ECO:0008006" key="5">
    <source>
        <dbReference type="Google" id="ProtNLM"/>
    </source>
</evidence>
<dbReference type="InterPro" id="IPR015943">
    <property type="entry name" value="WD40/YVTN_repeat-like_dom_sf"/>
</dbReference>
<keyword evidence="4" id="KW-1185">Reference proteome</keyword>
<evidence type="ECO:0000256" key="1">
    <source>
        <dbReference type="PROSITE-ProRule" id="PRU00221"/>
    </source>
</evidence>
<dbReference type="SUPFAM" id="SSF50998">
    <property type="entry name" value="Quinoprotein alcohol dehydrogenase-like"/>
    <property type="match status" value="1"/>
</dbReference>
<dbReference type="InterPro" id="IPR011047">
    <property type="entry name" value="Quinoprotein_ADH-like_sf"/>
</dbReference>